<comment type="caution">
    <text evidence="3">The sequence shown here is derived from an EMBL/GenBank/DDBJ whole genome shotgun (WGS) entry which is preliminary data.</text>
</comment>
<evidence type="ECO:0000313" key="4">
    <source>
        <dbReference type="Proteomes" id="UP000616201"/>
    </source>
</evidence>
<sequence>MKLSQKQTTFQNEVLTRFDLFKSLFLTLPFQTVKHTGTLLPFFTTHCENGVNNHLPPEEIIDSFFNQYEQFVQEEDRIDLLFRIVQYVERQVVLFDAIEDSSFAHVSGTDDVRGLHSLFQLSNNNPQLKKQIINKLKDFSVRLVLTAHPTQFYPGPVLGIINDLIEAMKINDIPNIYLLLQQLGKTPFINKEKPTPVDEAISLAWYLENVFYSVASEIQSKIDDELEVPTEDVKQLVELGFWPGGDRDGNPNVSAESTRKVATLLRTILFRCYYRDFRIVKRRITFKGVEKYLDILQNLFYENSFNPIEHPDDETGIILENLNAVKDVLNKYHNGLFVEIVEDLIRKVNTFGCYFTTLDIRQDSSVLRETFSYLIENNQKETSFNLDKLSKSEEEKQAEIKFNELNLNYADDADALIQDTVDVIKLLKTIQKSGSERAAQRFIISNCQQASDILELMQLFLWNGWKKDSLTIDFVPLFETVDDLSRAADVMRSLYTNKHYKAHIKKRGNKQTIMLGFSDSTKDGGYLMANWSIYKAKIELTAIAREYKVDLVFFDGRGGPPARGGGKTQRFYASMGKEIENKHIQLTIQGQTISSQYGSLDTAQYNIEQLLYAGIISDLEQKEGDTLTSSQKSVIDKMAHESHAKFLSLRKNPLFLNYLETLSPLKSLSNINISSRPVKRNSDRELRLEDLRAISFVTSWSQLKQNIPGFYGVGSALKWAEENNLWSSVTNLYETSGMFNTLIDNCMMSMTKSNFNITEYMKNDEKFGEFWKMLFTEYETTKKYVLKLSNSKVLMENYPIERASILAREKIVLPLLIIQHYAIRALQSRQLSEETKASYTKLISRTIYGVVNAGRNLA</sequence>
<evidence type="ECO:0000256" key="1">
    <source>
        <dbReference type="ARBA" id="ARBA00003670"/>
    </source>
</evidence>
<dbReference type="SUPFAM" id="SSF51621">
    <property type="entry name" value="Phosphoenolpyruvate/pyruvate domain"/>
    <property type="match status" value="1"/>
</dbReference>
<dbReference type="PRINTS" id="PR00150">
    <property type="entry name" value="PEPCARBXLASE"/>
</dbReference>
<protein>
    <recommendedName>
        <fullName evidence="2">Phosphoenolpyruvate carboxylase</fullName>
    </recommendedName>
</protein>
<evidence type="ECO:0000256" key="2">
    <source>
        <dbReference type="ARBA" id="ARBA00022419"/>
    </source>
</evidence>
<organism evidence="3 4">
    <name type="scientific">Sphingobacterium hungaricum</name>
    <dbReference type="NCBI Taxonomy" id="2082723"/>
    <lineage>
        <taxon>Bacteria</taxon>
        <taxon>Pseudomonadati</taxon>
        <taxon>Bacteroidota</taxon>
        <taxon>Sphingobacteriia</taxon>
        <taxon>Sphingobacteriales</taxon>
        <taxon>Sphingobacteriaceae</taxon>
        <taxon>Sphingobacterium</taxon>
    </lineage>
</organism>
<reference evidence="3" key="1">
    <citation type="submission" date="2018-02" db="EMBL/GenBank/DDBJ databases">
        <authorList>
            <person name="Vasarhelyi B.M."/>
            <person name="Deshmukh S."/>
            <person name="Balint B."/>
            <person name="Kukolya J."/>
        </authorList>
    </citation>
    <scope>NUCLEOTIDE SEQUENCE</scope>
    <source>
        <strain evidence="3">KB22</strain>
    </source>
</reference>
<dbReference type="Proteomes" id="UP000616201">
    <property type="component" value="Unassembled WGS sequence"/>
</dbReference>
<proteinExistence type="predicted"/>
<accession>A0A928YRX2</accession>
<dbReference type="GO" id="GO:0008964">
    <property type="term" value="F:phosphoenolpyruvate carboxylase activity"/>
    <property type="evidence" value="ECO:0007669"/>
    <property type="project" value="InterPro"/>
</dbReference>
<dbReference type="PANTHER" id="PTHR30523">
    <property type="entry name" value="PHOSPHOENOLPYRUVATE CARBOXYLASE"/>
    <property type="match status" value="1"/>
</dbReference>
<dbReference type="PANTHER" id="PTHR30523:SF6">
    <property type="entry name" value="PHOSPHOENOLPYRUVATE CARBOXYLASE"/>
    <property type="match status" value="1"/>
</dbReference>
<name>A0A928YRX2_9SPHI</name>
<gene>
    <name evidence="3" type="ORF">C4F49_17180</name>
</gene>
<comment type="function">
    <text evidence="1">Forms oxaloacetate, a four-carbon dicarboxylic acid source for the tricarboxylic acid cycle.</text>
</comment>
<dbReference type="InterPro" id="IPR015813">
    <property type="entry name" value="Pyrv/PenolPyrv_kinase-like_dom"/>
</dbReference>
<dbReference type="InterPro" id="IPR021135">
    <property type="entry name" value="PEP_COase"/>
</dbReference>
<dbReference type="GO" id="GO:0006099">
    <property type="term" value="P:tricarboxylic acid cycle"/>
    <property type="evidence" value="ECO:0007669"/>
    <property type="project" value="InterPro"/>
</dbReference>
<dbReference type="RefSeq" id="WP_196935003.1">
    <property type="nucleotide sequence ID" value="NZ_MU158698.1"/>
</dbReference>
<dbReference type="GO" id="GO:0015977">
    <property type="term" value="P:carbon fixation"/>
    <property type="evidence" value="ECO:0007669"/>
    <property type="project" value="InterPro"/>
</dbReference>
<dbReference type="Pfam" id="PF00311">
    <property type="entry name" value="PEPcase"/>
    <property type="match status" value="2"/>
</dbReference>
<dbReference type="EMBL" id="PRDK01000010">
    <property type="protein sequence ID" value="MBE8715409.1"/>
    <property type="molecule type" value="Genomic_DNA"/>
</dbReference>
<dbReference type="GO" id="GO:0005829">
    <property type="term" value="C:cytosol"/>
    <property type="evidence" value="ECO:0007669"/>
    <property type="project" value="TreeGrafter"/>
</dbReference>
<evidence type="ECO:0000313" key="3">
    <source>
        <dbReference type="EMBL" id="MBE8715409.1"/>
    </source>
</evidence>
<dbReference type="AlphaFoldDB" id="A0A928YRX2"/>
<keyword evidence="4" id="KW-1185">Reference proteome</keyword>